<reference evidence="2 3" key="1">
    <citation type="journal article" date="2017" name="BMC Biol.">
        <title>Genomic innovations, transcriptional plasticity and gene loss underlying the evolution and divergence of two highly polyphagous and invasive Helicoverpa pest species.</title>
        <authorList>
            <person name="Pearce S.L."/>
            <person name="Clarke D.F."/>
            <person name="East P.D."/>
            <person name="Elfekih S."/>
            <person name="Gordon K.H."/>
            <person name="Jermiin L.S."/>
            <person name="McGaughran A."/>
            <person name="Oakeshott J.G."/>
            <person name="Papanikolaou A."/>
            <person name="Perera O.P."/>
            <person name="Rane R.V."/>
            <person name="Richards S."/>
            <person name="Tay W.T."/>
            <person name="Walsh T.K."/>
            <person name="Anderson A."/>
            <person name="Anderson C.J."/>
            <person name="Asgari S."/>
            <person name="Board P.G."/>
            <person name="Bretschneider A."/>
            <person name="Campbell P.M."/>
            <person name="Chertemps T."/>
            <person name="Christeller J.T."/>
            <person name="Coppin C.W."/>
            <person name="Downes S.J."/>
            <person name="Duan G."/>
            <person name="Farnsworth C.A."/>
            <person name="Good R.T."/>
            <person name="Han L.B."/>
            <person name="Han Y.C."/>
            <person name="Hatje K."/>
            <person name="Horne I."/>
            <person name="Huang Y.P."/>
            <person name="Hughes D.S."/>
            <person name="Jacquin-Joly E."/>
            <person name="James W."/>
            <person name="Jhangiani S."/>
            <person name="Kollmar M."/>
            <person name="Kuwar S.S."/>
            <person name="Li S."/>
            <person name="Liu N.Y."/>
            <person name="Maibeche M.T."/>
            <person name="Miller J.R."/>
            <person name="Montagne N."/>
            <person name="Perry T."/>
            <person name="Qu J."/>
            <person name="Song S.V."/>
            <person name="Sutton G.G."/>
            <person name="Vogel H."/>
            <person name="Walenz B.P."/>
            <person name="Xu W."/>
            <person name="Zhang H.J."/>
            <person name="Zou Z."/>
            <person name="Batterham P."/>
            <person name="Edwards O.R."/>
            <person name="Feyereisen R."/>
            <person name="Gibbs R.A."/>
            <person name="Heckel D.G."/>
            <person name="McGrath A."/>
            <person name="Robin C."/>
            <person name="Scherer S.E."/>
            <person name="Worley K.C."/>
            <person name="Wu Y.D."/>
        </authorList>
    </citation>
    <scope>NUCLEOTIDE SEQUENCE [LARGE SCALE GENOMIC DNA]</scope>
    <source>
        <strain evidence="2">Harm_GR_Male_#8</strain>
        <tissue evidence="2">Whole organism</tissue>
    </source>
</reference>
<evidence type="ECO:0000313" key="2">
    <source>
        <dbReference type="EMBL" id="PZC73622.1"/>
    </source>
</evidence>
<dbReference type="Proteomes" id="UP000249218">
    <property type="component" value="Unassembled WGS sequence"/>
</dbReference>
<evidence type="ECO:0000256" key="1">
    <source>
        <dbReference type="SAM" id="SignalP"/>
    </source>
</evidence>
<keyword evidence="3" id="KW-1185">Reference proteome</keyword>
<feature type="chain" id="PRO_5015899082" evidence="1">
    <location>
        <begin position="18"/>
        <end position="155"/>
    </location>
</feature>
<proteinExistence type="predicted"/>
<accession>A0A2W1BET0</accession>
<gene>
    <name evidence="2" type="primary">HaOG209039</name>
    <name evidence="2" type="ORF">B5X24_HaOG209039</name>
</gene>
<sequence>MHTLVFLMLVTYSSCLAHYRGSYESRNYITREEPKGVLIECPVCPSEGWDAIEEVCIKEGDKSYKLCRFGTYINTACNNRLDCLRGPREKCTEKHVFNRSNKKCTFGYECNQKEGVCTGPENRPEIYWPYRFGLYPDRRSSSKSTAEEAFEDMTN</sequence>
<evidence type="ECO:0000313" key="3">
    <source>
        <dbReference type="Proteomes" id="UP000249218"/>
    </source>
</evidence>
<organism evidence="2 3">
    <name type="scientific">Helicoverpa armigera</name>
    <name type="common">Cotton bollworm</name>
    <name type="synonym">Heliothis armigera</name>
    <dbReference type="NCBI Taxonomy" id="29058"/>
    <lineage>
        <taxon>Eukaryota</taxon>
        <taxon>Metazoa</taxon>
        <taxon>Ecdysozoa</taxon>
        <taxon>Arthropoda</taxon>
        <taxon>Hexapoda</taxon>
        <taxon>Insecta</taxon>
        <taxon>Pterygota</taxon>
        <taxon>Neoptera</taxon>
        <taxon>Endopterygota</taxon>
        <taxon>Lepidoptera</taxon>
        <taxon>Glossata</taxon>
        <taxon>Ditrysia</taxon>
        <taxon>Noctuoidea</taxon>
        <taxon>Noctuidae</taxon>
        <taxon>Heliothinae</taxon>
        <taxon>Helicoverpa</taxon>
    </lineage>
</organism>
<keyword evidence="1" id="KW-0732">Signal</keyword>
<feature type="signal peptide" evidence="1">
    <location>
        <begin position="1"/>
        <end position="17"/>
    </location>
</feature>
<dbReference type="OrthoDB" id="5976811at2759"/>
<protein>
    <submittedName>
        <fullName evidence="2">Uncharacterized protein</fullName>
    </submittedName>
</protein>
<dbReference type="AlphaFoldDB" id="A0A2W1BET0"/>
<name>A0A2W1BET0_HELAM</name>
<dbReference type="EMBL" id="KZ150095">
    <property type="protein sequence ID" value="PZC73622.1"/>
    <property type="molecule type" value="Genomic_DNA"/>
</dbReference>